<evidence type="ECO:0000313" key="1">
    <source>
        <dbReference type="EMBL" id="KAJ7990380.1"/>
    </source>
</evidence>
<sequence>MGASSAAIGIAVGCSFLALLVLIGIMQYCCKNPCKKFKKKVPSMKEKVLTTVRPKKSSRLFSISGQNVK</sequence>
<accession>A0ACC2FGJ7</accession>
<name>A0ACC2FGJ7_DALPE</name>
<reference evidence="1" key="1">
    <citation type="submission" date="2021-05" db="EMBL/GenBank/DDBJ databases">
        <authorList>
            <person name="Pan Q."/>
            <person name="Jouanno E."/>
            <person name="Zahm M."/>
            <person name="Klopp C."/>
            <person name="Cabau C."/>
            <person name="Louis A."/>
            <person name="Berthelot C."/>
            <person name="Parey E."/>
            <person name="Roest Crollius H."/>
            <person name="Montfort J."/>
            <person name="Robinson-Rechavi M."/>
            <person name="Bouchez O."/>
            <person name="Lampietro C."/>
            <person name="Lopez Roques C."/>
            <person name="Donnadieu C."/>
            <person name="Postlethwait J."/>
            <person name="Bobe J."/>
            <person name="Dillon D."/>
            <person name="Chandos A."/>
            <person name="von Hippel F."/>
            <person name="Guiguen Y."/>
        </authorList>
    </citation>
    <scope>NUCLEOTIDE SEQUENCE</scope>
    <source>
        <strain evidence="1">YG-Jan2019</strain>
    </source>
</reference>
<proteinExistence type="predicted"/>
<dbReference type="Proteomes" id="UP001157502">
    <property type="component" value="Chromosome 28"/>
</dbReference>
<protein>
    <submittedName>
        <fullName evidence="1">Uncharacterized protein</fullName>
    </submittedName>
</protein>
<evidence type="ECO:0000313" key="2">
    <source>
        <dbReference type="Proteomes" id="UP001157502"/>
    </source>
</evidence>
<gene>
    <name evidence="1" type="ORF">DPEC_G00299690</name>
</gene>
<organism evidence="1 2">
    <name type="scientific">Dallia pectoralis</name>
    <name type="common">Alaska blackfish</name>
    <dbReference type="NCBI Taxonomy" id="75939"/>
    <lineage>
        <taxon>Eukaryota</taxon>
        <taxon>Metazoa</taxon>
        <taxon>Chordata</taxon>
        <taxon>Craniata</taxon>
        <taxon>Vertebrata</taxon>
        <taxon>Euteleostomi</taxon>
        <taxon>Actinopterygii</taxon>
        <taxon>Neopterygii</taxon>
        <taxon>Teleostei</taxon>
        <taxon>Protacanthopterygii</taxon>
        <taxon>Esociformes</taxon>
        <taxon>Umbridae</taxon>
        <taxon>Dallia</taxon>
    </lineage>
</organism>
<dbReference type="EMBL" id="CM055755">
    <property type="protein sequence ID" value="KAJ7990380.1"/>
    <property type="molecule type" value="Genomic_DNA"/>
</dbReference>
<comment type="caution">
    <text evidence="1">The sequence shown here is derived from an EMBL/GenBank/DDBJ whole genome shotgun (WGS) entry which is preliminary data.</text>
</comment>
<keyword evidence="2" id="KW-1185">Reference proteome</keyword>